<comment type="caution">
    <text evidence="2">The sequence shown here is derived from an EMBL/GenBank/DDBJ whole genome shotgun (WGS) entry which is preliminary data.</text>
</comment>
<feature type="transmembrane region" description="Helical" evidence="1">
    <location>
        <begin position="50"/>
        <end position="69"/>
    </location>
</feature>
<organism evidence="2 3">
    <name type="scientific">Ancylostoma ceylanicum</name>
    <dbReference type="NCBI Taxonomy" id="53326"/>
    <lineage>
        <taxon>Eukaryota</taxon>
        <taxon>Metazoa</taxon>
        <taxon>Ecdysozoa</taxon>
        <taxon>Nematoda</taxon>
        <taxon>Chromadorea</taxon>
        <taxon>Rhabditida</taxon>
        <taxon>Rhabditina</taxon>
        <taxon>Rhabditomorpha</taxon>
        <taxon>Strongyloidea</taxon>
        <taxon>Ancylostomatidae</taxon>
        <taxon>Ancylostomatinae</taxon>
        <taxon>Ancylostoma</taxon>
    </lineage>
</organism>
<sequence>MLKHIGRSRVTVWSEQKMRVMIMCNKARRDVQTLAPSVLFTLSYSRKNTLFLAVLSLFSLFTLFTIFILPDDRYMD</sequence>
<evidence type="ECO:0000313" key="3">
    <source>
        <dbReference type="Proteomes" id="UP000024635"/>
    </source>
</evidence>
<reference evidence="3" key="1">
    <citation type="journal article" date="2015" name="Nat. Genet.">
        <title>The genome and transcriptome of the zoonotic hookworm Ancylostoma ceylanicum identify infection-specific gene families.</title>
        <authorList>
            <person name="Schwarz E.M."/>
            <person name="Hu Y."/>
            <person name="Antoshechkin I."/>
            <person name="Miller M.M."/>
            <person name="Sternberg P.W."/>
            <person name="Aroian R.V."/>
        </authorList>
    </citation>
    <scope>NUCLEOTIDE SEQUENCE</scope>
    <source>
        <strain evidence="3">HY135</strain>
    </source>
</reference>
<keyword evidence="1" id="KW-0812">Transmembrane</keyword>
<keyword evidence="3" id="KW-1185">Reference proteome</keyword>
<evidence type="ECO:0008006" key="4">
    <source>
        <dbReference type="Google" id="ProtNLM"/>
    </source>
</evidence>
<dbReference type="Proteomes" id="UP000024635">
    <property type="component" value="Unassembled WGS sequence"/>
</dbReference>
<dbReference type="EMBL" id="JARK01001385">
    <property type="protein sequence ID" value="EYC11920.1"/>
    <property type="molecule type" value="Genomic_DNA"/>
</dbReference>
<gene>
    <name evidence="2" type="primary">Acey_s0049.g1856</name>
    <name evidence="2" type="ORF">Y032_0049g1856</name>
</gene>
<accession>A0A016U9S1</accession>
<keyword evidence="1" id="KW-0472">Membrane</keyword>
<evidence type="ECO:0000256" key="1">
    <source>
        <dbReference type="SAM" id="Phobius"/>
    </source>
</evidence>
<proteinExistence type="predicted"/>
<evidence type="ECO:0000313" key="2">
    <source>
        <dbReference type="EMBL" id="EYC11920.1"/>
    </source>
</evidence>
<dbReference type="AlphaFoldDB" id="A0A016U9S1"/>
<name>A0A016U9S1_9BILA</name>
<protein>
    <recommendedName>
        <fullName evidence="4">Transmembrane protein</fullName>
    </recommendedName>
</protein>
<keyword evidence="1" id="KW-1133">Transmembrane helix</keyword>